<sequence length="308" mass="34319">MRIDKKRLLKFFKRKNTPMERKELKSVLRCVYNVLIPRARRIARNLERGILPPVAPYGERLSYDTSASDEEEIETVISPDVPEDFPYTQADEEYAEAQTSGESSPALPAAHDVNHINISSNPLFINNERPSRATSSLSYNEMNHPFMGGMNFNPNARLGSSVYERPSTGWDPMNEDEPFFPDERNSSVNETILNNSQEDQGSPSSEYISTVSPVFNPPESPSNVEKLAPSGMGAQNIHGNQMVSGESPVFQMDNRAVENSTVNTLSTEGMGEFASTPIDLPHYKFTIDECQSKEVSGECPSYAFHIGL</sequence>
<proteinExistence type="predicted"/>
<accession>H8ZAR8</accession>
<dbReference type="EMBL" id="JH604634">
    <property type="protein sequence ID" value="EHY65971.1"/>
    <property type="molecule type" value="Genomic_DNA"/>
</dbReference>
<reference evidence="1" key="1">
    <citation type="submission" date="2011-03" db="EMBL/GenBank/DDBJ databases">
        <title>The Genome Sequence of Nematocida sp1 strain ERTm2.</title>
        <authorList>
            <consortium name="The Broad Institute Genome Sequencing Platform"/>
            <consortium name="The Broad Institute Genome Sequencing Center for Infectious Disease"/>
            <person name="Cuomo C."/>
            <person name="Troemel E."/>
            <person name="Young S.K."/>
            <person name="Zeng Q."/>
            <person name="Gargeya S."/>
            <person name="Fitzgerald M."/>
            <person name="Haas B."/>
            <person name="Abouelleil A."/>
            <person name="Alvarado L."/>
            <person name="Arachchi H.M."/>
            <person name="Berlin A."/>
            <person name="Brown A."/>
            <person name="Chapman S.B."/>
            <person name="Chen Z."/>
            <person name="Dunbar C."/>
            <person name="Freedman E."/>
            <person name="Gearin G."/>
            <person name="Gellesch M."/>
            <person name="Goldberg J."/>
            <person name="Griggs A."/>
            <person name="Gujja S."/>
            <person name="Heilman E.R."/>
            <person name="Heiman D."/>
            <person name="Howarth C."/>
            <person name="Larson L."/>
            <person name="Lui A."/>
            <person name="MacDonald P.J.P."/>
            <person name="Mehta T."/>
            <person name="Montmayeur A."/>
            <person name="Murphy C."/>
            <person name="Neiman D."/>
            <person name="Pearson M."/>
            <person name="Priest M."/>
            <person name="Roberts A."/>
            <person name="Saif S."/>
            <person name="Shea T."/>
            <person name="Shenoy N."/>
            <person name="Sisk P."/>
            <person name="Stolte C."/>
            <person name="Sykes S."/>
            <person name="White J."/>
            <person name="Yandava C."/>
            <person name="Wortman J."/>
            <person name="Nusbaum C."/>
            <person name="Birren B."/>
        </authorList>
    </citation>
    <scope>NUCLEOTIDE SEQUENCE</scope>
    <source>
        <strain evidence="1">ERTm2</strain>
    </source>
</reference>
<protein>
    <submittedName>
        <fullName evidence="1">Uncharacterized protein</fullName>
    </submittedName>
</protein>
<name>H8ZAR8_NEMA1</name>
<dbReference type="HOGENOM" id="CLU_903416_0_0_1"/>
<evidence type="ECO:0000313" key="1">
    <source>
        <dbReference type="EMBL" id="EHY65971.1"/>
    </source>
</evidence>
<gene>
    <name evidence="1" type="ORF">NERG_00667</name>
</gene>
<organism evidence="1">
    <name type="scientific">Nematocida ausubeli (strain ATCC PRA-371 / ERTm2)</name>
    <name type="common">Nematode killer fungus</name>
    <dbReference type="NCBI Taxonomy" id="1913371"/>
    <lineage>
        <taxon>Eukaryota</taxon>
        <taxon>Fungi</taxon>
        <taxon>Fungi incertae sedis</taxon>
        <taxon>Microsporidia</taxon>
        <taxon>Nematocida</taxon>
    </lineage>
</organism>
<dbReference type="Proteomes" id="UP000005622">
    <property type="component" value="Unassembled WGS sequence"/>
</dbReference>
<dbReference type="AlphaFoldDB" id="H8ZAR8"/>